<keyword evidence="2 4" id="KW-0547">Nucleotide-binding</keyword>
<feature type="binding site" evidence="4">
    <location>
        <begin position="107"/>
        <end position="109"/>
    </location>
    <ligand>
        <name>GTP</name>
        <dbReference type="ChEBI" id="CHEBI:37565"/>
    </ligand>
</feature>
<dbReference type="GO" id="GO:0051258">
    <property type="term" value="P:protein polymerization"/>
    <property type="evidence" value="ECO:0007669"/>
    <property type="project" value="UniProtKB-UniRule"/>
</dbReference>
<sequence length="448" mass="46783">MEFEMLDADTAGKTNIRVIGVGGAGGNAVQHMIRRGVQGVEFICMNTDAGALKRSKAEINLQLGLTGLGAGARPDVGASSALEAKARIADVLQGAHMVFITAGMGGGTGTGAAPIVAQIAKEMGILTVGVVSKPFDFEGAKRSRIAEEGAFELEKYVDSLIVVLNEKLFQVMGEDAEMDKAFSTADDVLHNAVAGIAEIINEQGLINVDFEDVKTVMSEQGKAMMGTATVSGVDRARLAAEAAVASPLLEGVNLSGARGVLVNITASRSLRLSETREVMSAIRGYAAEDATIIFGTVYDESLSDAIRVTVVATGLNGPRKAQEQNKNIELVWHTGAGTGTYGPQSSVPVTTLETFAPISPITVNTQNNMATSTFANSQIAPSLENEIPVMSSMNVGNTAVNLAPQVTRPNPSRGVGQLNAASSPQAKAMLEKGAEFFDIPAFLRKQAD</sequence>
<dbReference type="CDD" id="cd02201">
    <property type="entry name" value="FtsZ_type1"/>
    <property type="match status" value="1"/>
</dbReference>
<comment type="subunit">
    <text evidence="4">Homodimer. Polymerizes to form a dynamic ring structure in a strictly GTP-dependent manner. Interacts directly with several other division proteins.</text>
</comment>
<dbReference type="InterPro" id="IPR037103">
    <property type="entry name" value="Tubulin/FtsZ-like_C"/>
</dbReference>
<dbReference type="PROSITE" id="PS01135">
    <property type="entry name" value="FTSZ_2"/>
    <property type="match status" value="1"/>
</dbReference>
<dbReference type="SUPFAM" id="SSF52490">
    <property type="entry name" value="Tubulin nucleotide-binding domain-like"/>
    <property type="match status" value="1"/>
</dbReference>
<dbReference type="GO" id="GO:0000917">
    <property type="term" value="P:division septum assembly"/>
    <property type="evidence" value="ECO:0007669"/>
    <property type="project" value="UniProtKB-KW"/>
</dbReference>
<dbReference type="InterPro" id="IPR018316">
    <property type="entry name" value="Tubulin/FtsZ_2-layer-sand-dom"/>
</dbReference>
<reference evidence="9 10" key="1">
    <citation type="submission" date="2017-04" db="EMBL/GenBank/DDBJ databases">
        <authorList>
            <person name="Afonso C.L."/>
            <person name="Miller P.J."/>
            <person name="Scott M.A."/>
            <person name="Spackman E."/>
            <person name="Goraichik I."/>
            <person name="Dimitrov K.M."/>
            <person name="Suarez D.L."/>
            <person name="Swayne D.E."/>
        </authorList>
    </citation>
    <scope>NUCLEOTIDE SEQUENCE [LARGE SCALE GENOMIC DNA]</scope>
    <source>
        <strain evidence="9 10">VK13</strain>
    </source>
</reference>
<keyword evidence="4 6" id="KW-0131">Cell cycle</keyword>
<dbReference type="SMART" id="SM00865">
    <property type="entry name" value="Tubulin_C"/>
    <property type="match status" value="1"/>
</dbReference>
<keyword evidence="4 6" id="KW-0132">Cell division</keyword>
<dbReference type="GO" id="GO:0032153">
    <property type="term" value="C:cell division site"/>
    <property type="evidence" value="ECO:0007669"/>
    <property type="project" value="UniProtKB-UniRule"/>
</dbReference>
<dbReference type="InterPro" id="IPR000158">
    <property type="entry name" value="Cell_div_FtsZ"/>
</dbReference>
<dbReference type="HAMAP" id="MF_00909">
    <property type="entry name" value="FtsZ"/>
    <property type="match status" value="1"/>
</dbReference>
<dbReference type="SMART" id="SM00864">
    <property type="entry name" value="Tubulin"/>
    <property type="match status" value="1"/>
</dbReference>
<feature type="domain" description="Tubulin/FtsZ GTPase" evidence="7">
    <location>
        <begin position="15"/>
        <end position="204"/>
    </location>
</feature>
<dbReference type="GO" id="GO:0043093">
    <property type="term" value="P:FtsZ-dependent cytokinesis"/>
    <property type="evidence" value="ECO:0007669"/>
    <property type="project" value="UniProtKB-UniRule"/>
</dbReference>
<evidence type="ECO:0000256" key="1">
    <source>
        <dbReference type="ARBA" id="ARBA00009690"/>
    </source>
</evidence>
<keyword evidence="4 6" id="KW-0717">Septation</keyword>
<keyword evidence="3 4" id="KW-0342">GTP-binding</keyword>
<dbReference type="Pfam" id="PF00091">
    <property type="entry name" value="Tubulin"/>
    <property type="match status" value="1"/>
</dbReference>
<evidence type="ECO:0000256" key="6">
    <source>
        <dbReference type="RuleBase" id="RU000631"/>
    </source>
</evidence>
<gene>
    <name evidence="4" type="primary">ftsZ</name>
    <name evidence="9" type="ORF">SAMN06296008_10892</name>
</gene>
<dbReference type="GO" id="GO:0005737">
    <property type="term" value="C:cytoplasm"/>
    <property type="evidence" value="ECO:0007669"/>
    <property type="project" value="UniProtKB-SubCell"/>
</dbReference>
<comment type="subcellular location">
    <subcellularLocation>
        <location evidence="4">Cytoplasm</location>
    </subcellularLocation>
    <text evidence="4">Assembles at midcell at the inner surface of the cytoplasmic membrane.</text>
</comment>
<dbReference type="NCBIfam" id="TIGR00065">
    <property type="entry name" value="ftsZ"/>
    <property type="match status" value="1"/>
</dbReference>
<dbReference type="InterPro" id="IPR045061">
    <property type="entry name" value="FtsZ/CetZ"/>
</dbReference>
<dbReference type="InterPro" id="IPR020805">
    <property type="entry name" value="Cell_div_FtsZ_CS"/>
</dbReference>
<feature type="binding site" evidence="4">
    <location>
        <begin position="23"/>
        <end position="27"/>
    </location>
    <ligand>
        <name>GTP</name>
        <dbReference type="ChEBI" id="CHEBI:37565"/>
    </ligand>
</feature>
<accession>A0A1W2ADU4</accession>
<evidence type="ECO:0000313" key="10">
    <source>
        <dbReference type="Proteomes" id="UP000192708"/>
    </source>
</evidence>
<proteinExistence type="inferred from homology"/>
<dbReference type="SUPFAM" id="SSF55307">
    <property type="entry name" value="Tubulin C-terminal domain-like"/>
    <property type="match status" value="1"/>
</dbReference>
<evidence type="ECO:0000259" key="7">
    <source>
        <dbReference type="SMART" id="SM00864"/>
    </source>
</evidence>
<evidence type="ECO:0000256" key="3">
    <source>
        <dbReference type="ARBA" id="ARBA00023134"/>
    </source>
</evidence>
<dbReference type="AlphaFoldDB" id="A0A1W2ADU4"/>
<dbReference type="FunFam" id="3.40.50.1440:FF:000001">
    <property type="entry name" value="Cell division protein FtsZ"/>
    <property type="match status" value="1"/>
</dbReference>
<name>A0A1W2ADU4_9BURK</name>
<dbReference type="InterPro" id="IPR024757">
    <property type="entry name" value="FtsZ_C"/>
</dbReference>
<comment type="similarity">
    <text evidence="1 4 6">Belongs to the FtsZ family.</text>
</comment>
<dbReference type="OrthoDB" id="9813375at2"/>
<keyword evidence="10" id="KW-1185">Reference proteome</keyword>
<evidence type="ECO:0000256" key="2">
    <source>
        <dbReference type="ARBA" id="ARBA00022741"/>
    </source>
</evidence>
<dbReference type="PANTHER" id="PTHR30314">
    <property type="entry name" value="CELL DIVISION PROTEIN FTSZ-RELATED"/>
    <property type="match status" value="1"/>
</dbReference>
<dbReference type="PANTHER" id="PTHR30314:SF3">
    <property type="entry name" value="MITOCHONDRIAL DIVISION PROTEIN FSZA"/>
    <property type="match status" value="1"/>
</dbReference>
<dbReference type="PRINTS" id="PR00423">
    <property type="entry name" value="CELLDVISFTSZ"/>
</dbReference>
<evidence type="ECO:0000256" key="5">
    <source>
        <dbReference type="NCBIfam" id="TIGR00065"/>
    </source>
</evidence>
<organism evidence="9 10">
    <name type="scientific">Polynucleobacter kasalickyi</name>
    <dbReference type="NCBI Taxonomy" id="1938817"/>
    <lineage>
        <taxon>Bacteria</taxon>
        <taxon>Pseudomonadati</taxon>
        <taxon>Pseudomonadota</taxon>
        <taxon>Betaproteobacteria</taxon>
        <taxon>Burkholderiales</taxon>
        <taxon>Burkholderiaceae</taxon>
        <taxon>Polynucleobacter</taxon>
    </lineage>
</organism>
<dbReference type="RefSeq" id="WP_084283739.1">
    <property type="nucleotide sequence ID" value="NZ_FWXJ01000008.1"/>
</dbReference>
<feature type="binding site" evidence="4">
    <location>
        <position position="142"/>
    </location>
    <ligand>
        <name>GTP</name>
        <dbReference type="ChEBI" id="CHEBI:37565"/>
    </ligand>
</feature>
<evidence type="ECO:0000256" key="4">
    <source>
        <dbReference type="HAMAP-Rule" id="MF_00909"/>
    </source>
</evidence>
<dbReference type="Gene3D" id="3.40.50.1440">
    <property type="entry name" value="Tubulin/FtsZ, GTPase domain"/>
    <property type="match status" value="1"/>
</dbReference>
<dbReference type="Proteomes" id="UP000192708">
    <property type="component" value="Unassembled WGS sequence"/>
</dbReference>
<keyword evidence="4" id="KW-0963">Cytoplasm</keyword>
<dbReference type="InterPro" id="IPR003008">
    <property type="entry name" value="Tubulin_FtsZ_GTPase"/>
</dbReference>
<dbReference type="InterPro" id="IPR036525">
    <property type="entry name" value="Tubulin/FtsZ_GTPase_sf"/>
</dbReference>
<protein>
    <recommendedName>
        <fullName evidence="4 5">Cell division protein FtsZ</fullName>
    </recommendedName>
</protein>
<evidence type="ECO:0000259" key="8">
    <source>
        <dbReference type="SMART" id="SM00865"/>
    </source>
</evidence>
<dbReference type="Pfam" id="PF12327">
    <property type="entry name" value="FtsZ_C"/>
    <property type="match status" value="1"/>
</dbReference>
<feature type="binding site" evidence="4">
    <location>
        <position position="186"/>
    </location>
    <ligand>
        <name>GTP</name>
        <dbReference type="ChEBI" id="CHEBI:37565"/>
    </ligand>
</feature>
<dbReference type="InterPro" id="IPR008280">
    <property type="entry name" value="Tub_FtsZ_C"/>
</dbReference>
<feature type="binding site" evidence="4">
    <location>
        <position position="138"/>
    </location>
    <ligand>
        <name>GTP</name>
        <dbReference type="ChEBI" id="CHEBI:37565"/>
    </ligand>
</feature>
<dbReference type="EMBL" id="FWXJ01000008">
    <property type="protein sequence ID" value="SMC58783.1"/>
    <property type="molecule type" value="Genomic_DNA"/>
</dbReference>
<dbReference type="GO" id="GO:0003924">
    <property type="term" value="F:GTPase activity"/>
    <property type="evidence" value="ECO:0007669"/>
    <property type="project" value="UniProtKB-UniRule"/>
</dbReference>
<dbReference type="STRING" id="1938817.SAMN06296008_10892"/>
<evidence type="ECO:0000313" key="9">
    <source>
        <dbReference type="EMBL" id="SMC58783.1"/>
    </source>
</evidence>
<dbReference type="Gene3D" id="3.30.1330.20">
    <property type="entry name" value="Tubulin/FtsZ, C-terminal domain"/>
    <property type="match status" value="1"/>
</dbReference>
<comment type="function">
    <text evidence="4 6">Essential cell division protein that forms a contractile ring structure (Z ring) at the future cell division site. The regulation of the ring assembly controls the timing and the location of cell division. One of the functions of the FtsZ ring is to recruit other cell division proteins to the septum to produce a new cell wall between the dividing cells. Binds GTP and shows GTPase activity.</text>
</comment>
<feature type="domain" description="Tubulin/FtsZ 2-layer sandwich" evidence="8">
    <location>
        <begin position="206"/>
        <end position="324"/>
    </location>
</feature>
<dbReference type="GO" id="GO:0005525">
    <property type="term" value="F:GTP binding"/>
    <property type="evidence" value="ECO:0007669"/>
    <property type="project" value="UniProtKB-UniRule"/>
</dbReference>